<comment type="similarity">
    <text evidence="1">Belongs to the BolA/IbaG family.</text>
</comment>
<sequence length="98" mass="10389">MTDTATVPAPPFLGQIITARLTEALAPTHLEVVNDSHHHAGHSGDDGTGESHWTVVVESPRFSGLSRVARQRLVNGALADLLATRIHALAIRARAPGE</sequence>
<dbReference type="OrthoDB" id="9811118at2"/>
<dbReference type="InterPro" id="IPR036065">
    <property type="entry name" value="BolA-like_sf"/>
</dbReference>
<name>A0A369VY36_9SPHN</name>
<comment type="caution">
    <text evidence="2">The sequence shown here is derived from an EMBL/GenBank/DDBJ whole genome shotgun (WGS) entry which is preliminary data.</text>
</comment>
<protein>
    <submittedName>
        <fullName evidence="2">BolA family transcriptional regulator</fullName>
    </submittedName>
</protein>
<accession>A0A369VY36</accession>
<dbReference type="EMBL" id="QQNB01000001">
    <property type="protein sequence ID" value="RDE07306.1"/>
    <property type="molecule type" value="Genomic_DNA"/>
</dbReference>
<dbReference type="AlphaFoldDB" id="A0A369VY36"/>
<proteinExistence type="inferred from homology"/>
<dbReference type="InterPro" id="IPR002634">
    <property type="entry name" value="BolA"/>
</dbReference>
<evidence type="ECO:0000256" key="1">
    <source>
        <dbReference type="RuleBase" id="RU003860"/>
    </source>
</evidence>
<organism evidence="2 3">
    <name type="scientific">Sphingomonas aracearum</name>
    <dbReference type="NCBI Taxonomy" id="2283317"/>
    <lineage>
        <taxon>Bacteria</taxon>
        <taxon>Pseudomonadati</taxon>
        <taxon>Pseudomonadota</taxon>
        <taxon>Alphaproteobacteria</taxon>
        <taxon>Sphingomonadales</taxon>
        <taxon>Sphingomonadaceae</taxon>
        <taxon>Sphingomonas</taxon>
    </lineage>
</organism>
<dbReference type="RefSeq" id="WP_114686886.1">
    <property type="nucleotide sequence ID" value="NZ_QQNB01000001.1"/>
</dbReference>
<dbReference type="Pfam" id="PF01722">
    <property type="entry name" value="BolA"/>
    <property type="match status" value="1"/>
</dbReference>
<dbReference type="SUPFAM" id="SSF82657">
    <property type="entry name" value="BolA-like"/>
    <property type="match status" value="1"/>
</dbReference>
<reference evidence="2 3" key="1">
    <citation type="submission" date="2018-07" db="EMBL/GenBank/DDBJ databases">
        <title>a novel species of Sphingomonas isolated from the rhizosphere soil of Araceae plant.</title>
        <authorList>
            <person name="Zhiyong W."/>
            <person name="Qinglan Z."/>
            <person name="Zhiwei F."/>
            <person name="Ding X."/>
            <person name="Gejiao W."/>
            <person name="Shixue Z."/>
        </authorList>
    </citation>
    <scope>NUCLEOTIDE SEQUENCE [LARGE SCALE GENOMIC DNA]</scope>
    <source>
        <strain evidence="2 3">WZY 27</strain>
    </source>
</reference>
<evidence type="ECO:0000313" key="3">
    <source>
        <dbReference type="Proteomes" id="UP000253918"/>
    </source>
</evidence>
<evidence type="ECO:0000313" key="2">
    <source>
        <dbReference type="EMBL" id="RDE07306.1"/>
    </source>
</evidence>
<dbReference type="Proteomes" id="UP000253918">
    <property type="component" value="Unassembled WGS sequence"/>
</dbReference>
<keyword evidence="3" id="KW-1185">Reference proteome</keyword>
<dbReference type="PANTHER" id="PTHR46230">
    <property type="match status" value="1"/>
</dbReference>
<dbReference type="Gene3D" id="3.30.300.90">
    <property type="entry name" value="BolA-like"/>
    <property type="match status" value="1"/>
</dbReference>
<gene>
    <name evidence="2" type="ORF">DVW87_06695</name>
</gene>
<dbReference type="GO" id="GO:0016226">
    <property type="term" value="P:iron-sulfur cluster assembly"/>
    <property type="evidence" value="ECO:0007669"/>
    <property type="project" value="TreeGrafter"/>
</dbReference>
<dbReference type="PANTHER" id="PTHR46230:SF7">
    <property type="entry name" value="BOLA-LIKE PROTEIN 1"/>
    <property type="match status" value="1"/>
</dbReference>
<dbReference type="PIRSF" id="PIRSF003113">
    <property type="entry name" value="BolA"/>
    <property type="match status" value="1"/>
</dbReference>